<evidence type="ECO:0000256" key="3">
    <source>
        <dbReference type="ARBA" id="ARBA00022676"/>
    </source>
</evidence>
<comment type="caution">
    <text evidence="6">Lacks conserved residue(s) required for the propagation of feature annotation.</text>
</comment>
<dbReference type="InterPro" id="IPR000836">
    <property type="entry name" value="PRTase_dom"/>
</dbReference>
<dbReference type="InterPro" id="IPR004467">
    <property type="entry name" value="Or_phspho_trans_dom"/>
</dbReference>
<keyword evidence="9" id="KW-1185">Reference proteome</keyword>
<sequence>MKQTIAKHLLEIKAVYLQPNEPFTWSSGMKSPIYCDNRLTLSYPDIRTQIAEGLSSLIKEHFSDVDVIAGTATAGIPHAAWVSDKLNLPMCYVRSKAKGHGKGNQIEGQVKENQKVVVIEDLISTGGSAITAVDALRAAGCDVLGIVSIFTYGLAAGEEKLKEANVASKSLCDYDTLIEVAAKEGYVSEQDLNKLKMWRENPSSEAWLAN</sequence>
<name>A0ABS7UKJ0_9BACI</name>
<evidence type="ECO:0000313" key="8">
    <source>
        <dbReference type="EMBL" id="MBZ5748676.1"/>
    </source>
</evidence>
<comment type="function">
    <text evidence="6">Catalyzes the transfer of a ribosyl phosphate group from 5-phosphoribose 1-diphosphate to orotate, leading to the formation of orotidine monophosphate (OMP).</text>
</comment>
<comment type="caution">
    <text evidence="8">The sequence shown here is derived from an EMBL/GenBank/DDBJ whole genome shotgun (WGS) entry which is preliminary data.</text>
</comment>
<dbReference type="InterPro" id="IPR029057">
    <property type="entry name" value="PRTase-like"/>
</dbReference>
<keyword evidence="5 6" id="KW-0665">Pyrimidine biosynthesis</keyword>
<dbReference type="Pfam" id="PF00156">
    <property type="entry name" value="Pribosyltran"/>
    <property type="match status" value="1"/>
</dbReference>
<dbReference type="InterPro" id="IPR023031">
    <property type="entry name" value="OPRT"/>
</dbReference>
<dbReference type="RefSeq" id="WP_224135695.1">
    <property type="nucleotide sequence ID" value="NZ_JAIQUM010000001.1"/>
</dbReference>
<dbReference type="PANTHER" id="PTHR19278:SF9">
    <property type="entry name" value="URIDINE 5'-MONOPHOSPHATE SYNTHASE"/>
    <property type="match status" value="1"/>
</dbReference>
<keyword evidence="6" id="KW-0460">Magnesium</keyword>
<proteinExistence type="inferred from homology"/>
<dbReference type="EMBL" id="JAIQUM010000001">
    <property type="protein sequence ID" value="MBZ5748676.1"/>
    <property type="molecule type" value="Genomic_DNA"/>
</dbReference>
<evidence type="ECO:0000256" key="2">
    <source>
        <dbReference type="ARBA" id="ARBA00011971"/>
    </source>
</evidence>
<keyword evidence="3 6" id="KW-0328">Glycosyltransferase</keyword>
<feature type="binding site" evidence="6">
    <location>
        <position position="100"/>
    </location>
    <ligand>
        <name>5-phospho-alpha-D-ribose 1-diphosphate</name>
        <dbReference type="ChEBI" id="CHEBI:58017"/>
        <note>ligand shared between dimeric partners</note>
    </ligand>
</feature>
<organism evidence="8 9">
    <name type="scientific">Metabacillus rhizolycopersici</name>
    <dbReference type="NCBI Taxonomy" id="2875709"/>
    <lineage>
        <taxon>Bacteria</taxon>
        <taxon>Bacillati</taxon>
        <taxon>Bacillota</taxon>
        <taxon>Bacilli</taxon>
        <taxon>Bacillales</taxon>
        <taxon>Bacillaceae</taxon>
        <taxon>Metabacillus</taxon>
    </lineage>
</organism>
<evidence type="ECO:0000313" key="9">
    <source>
        <dbReference type="Proteomes" id="UP001165287"/>
    </source>
</evidence>
<feature type="binding site" evidence="6">
    <location>
        <position position="124"/>
    </location>
    <ligand>
        <name>orotate</name>
        <dbReference type="ChEBI" id="CHEBI:30839"/>
    </ligand>
</feature>
<gene>
    <name evidence="6 8" type="primary">pyrE</name>
    <name evidence="8" type="ORF">K9V48_00050</name>
</gene>
<dbReference type="GO" id="GO:0004588">
    <property type="term" value="F:orotate phosphoribosyltransferase activity"/>
    <property type="evidence" value="ECO:0007669"/>
    <property type="project" value="UniProtKB-EC"/>
</dbReference>
<dbReference type="Proteomes" id="UP001165287">
    <property type="component" value="Unassembled WGS sequence"/>
</dbReference>
<dbReference type="CDD" id="cd06223">
    <property type="entry name" value="PRTases_typeI"/>
    <property type="match status" value="1"/>
</dbReference>
<evidence type="ECO:0000256" key="4">
    <source>
        <dbReference type="ARBA" id="ARBA00022679"/>
    </source>
</evidence>
<dbReference type="HAMAP" id="MF_01208">
    <property type="entry name" value="PyrE"/>
    <property type="match status" value="1"/>
</dbReference>
<dbReference type="PANTHER" id="PTHR19278">
    <property type="entry name" value="OROTATE PHOSPHORIBOSYLTRANSFERASE"/>
    <property type="match status" value="1"/>
</dbReference>
<dbReference type="Gene3D" id="3.40.50.2020">
    <property type="match status" value="1"/>
</dbReference>
<comment type="subunit">
    <text evidence="6">Homodimer.</text>
</comment>
<accession>A0ABS7UKJ0</accession>
<comment type="similarity">
    <text evidence="6">Belongs to the purine/pyrimidine phosphoribosyltransferase family. PyrE subfamily.</text>
</comment>
<feature type="binding site" description="in other chain" evidence="6">
    <location>
        <begin position="120"/>
        <end position="128"/>
    </location>
    <ligand>
        <name>5-phospho-alpha-D-ribose 1-diphosphate</name>
        <dbReference type="ChEBI" id="CHEBI:58017"/>
        <note>ligand shared between dimeric partners</note>
    </ligand>
</feature>
<comment type="catalytic activity">
    <reaction evidence="6">
        <text>orotidine 5'-phosphate + diphosphate = orotate + 5-phospho-alpha-D-ribose 1-diphosphate</text>
        <dbReference type="Rhea" id="RHEA:10380"/>
        <dbReference type="ChEBI" id="CHEBI:30839"/>
        <dbReference type="ChEBI" id="CHEBI:33019"/>
        <dbReference type="ChEBI" id="CHEBI:57538"/>
        <dbReference type="ChEBI" id="CHEBI:58017"/>
        <dbReference type="EC" id="2.4.2.10"/>
    </reaction>
</comment>
<comment type="pathway">
    <text evidence="1 6">Pyrimidine metabolism; UMP biosynthesis via de novo pathway; UMP from orotate: step 1/2.</text>
</comment>
<dbReference type="EC" id="2.4.2.10" evidence="2 6"/>
<evidence type="ECO:0000256" key="1">
    <source>
        <dbReference type="ARBA" id="ARBA00004889"/>
    </source>
</evidence>
<feature type="domain" description="Phosphoribosyltransferase" evidence="7">
    <location>
        <begin position="50"/>
        <end position="160"/>
    </location>
</feature>
<protein>
    <recommendedName>
        <fullName evidence="2 6">Orotate phosphoribosyltransferase</fullName>
        <shortName evidence="6">OPRT</shortName>
        <shortName evidence="6">OPRTase</shortName>
        <ecNumber evidence="2 6">2.4.2.10</ecNumber>
    </recommendedName>
</protein>
<dbReference type="SUPFAM" id="SSF53271">
    <property type="entry name" value="PRTase-like"/>
    <property type="match status" value="1"/>
</dbReference>
<evidence type="ECO:0000259" key="7">
    <source>
        <dbReference type="Pfam" id="PF00156"/>
    </source>
</evidence>
<reference evidence="8" key="1">
    <citation type="submission" date="2024-05" db="EMBL/GenBank/DDBJ databases">
        <title>Metabacillus sp. nov., isolated from the rhizosphere soil of tomato plants.</title>
        <authorList>
            <person name="Ma R."/>
        </authorList>
    </citation>
    <scope>NUCLEOTIDE SEQUENCE</scope>
    <source>
        <strain evidence="8">DBTR6</strain>
    </source>
</reference>
<keyword evidence="4 6" id="KW-0808">Transferase</keyword>
<evidence type="ECO:0000256" key="5">
    <source>
        <dbReference type="ARBA" id="ARBA00022975"/>
    </source>
</evidence>
<dbReference type="NCBIfam" id="TIGR00336">
    <property type="entry name" value="pyrE"/>
    <property type="match status" value="1"/>
</dbReference>
<feature type="binding site" evidence="6">
    <location>
        <position position="94"/>
    </location>
    <ligand>
        <name>5-phospho-alpha-D-ribose 1-diphosphate</name>
        <dbReference type="ChEBI" id="CHEBI:58017"/>
        <note>ligand shared between dimeric partners</note>
    </ligand>
</feature>
<feature type="binding site" evidence="6">
    <location>
        <position position="98"/>
    </location>
    <ligand>
        <name>5-phospho-alpha-D-ribose 1-diphosphate</name>
        <dbReference type="ChEBI" id="CHEBI:58017"/>
        <note>ligand shared between dimeric partners</note>
    </ligand>
</feature>
<comment type="cofactor">
    <cofactor evidence="6">
        <name>Mg(2+)</name>
        <dbReference type="ChEBI" id="CHEBI:18420"/>
    </cofactor>
</comment>
<evidence type="ECO:0000256" key="6">
    <source>
        <dbReference type="HAMAP-Rule" id="MF_01208"/>
    </source>
</evidence>